<gene>
    <name evidence="3" type="ORF">D7S86_02215</name>
</gene>
<dbReference type="Proteomes" id="UP000270342">
    <property type="component" value="Unassembled WGS sequence"/>
</dbReference>
<accession>A0A494YDG6</accession>
<name>A0A494YDG6_9BURK</name>
<sequence length="210" mass="21979">MRRPILALSRPAFAAALLACAALTLVAGCSVGGHAASAPLARFDFGSPPEAAANAVSLSTPIRVAAVSAPSALSTDAFQYRLSYADDRQPHVYATSRWTMPPPQLLTERLRDRIARQGHVLDTSDGGPSVPVLKLELDEFAQVFDKPGSSEGRVRVRATILHGSALIAQQTFISTSPAPSPDAEGGAQALASASDAVIGQVIRWLSTQNP</sequence>
<dbReference type="EMBL" id="RBZU01000001">
    <property type="protein sequence ID" value="RKP58768.1"/>
    <property type="molecule type" value="Genomic_DNA"/>
</dbReference>
<dbReference type="Gene3D" id="3.40.50.10610">
    <property type="entry name" value="ABC-type transport auxiliary lipoprotein component"/>
    <property type="match status" value="1"/>
</dbReference>
<dbReference type="AlphaFoldDB" id="A0A494YDG6"/>
<proteinExistence type="predicted"/>
<keyword evidence="1" id="KW-0732">Signal</keyword>
<evidence type="ECO:0000313" key="3">
    <source>
        <dbReference type="EMBL" id="RKP58768.1"/>
    </source>
</evidence>
<reference evidence="3 4" key="1">
    <citation type="submission" date="2018-10" db="EMBL/GenBank/DDBJ databases">
        <title>Robbsia sp. DHC34, isolated from soil.</title>
        <authorList>
            <person name="Gao Z.-H."/>
            <person name="Qiu L.-H."/>
        </authorList>
    </citation>
    <scope>NUCLEOTIDE SEQUENCE [LARGE SCALE GENOMIC DNA]</scope>
    <source>
        <strain evidence="3 4">DHC34</strain>
    </source>
</reference>
<dbReference type="Pfam" id="PF03886">
    <property type="entry name" value="ABC_trans_aux"/>
    <property type="match status" value="1"/>
</dbReference>
<feature type="chain" id="PRO_5019847844" evidence="1">
    <location>
        <begin position="36"/>
        <end position="210"/>
    </location>
</feature>
<protein>
    <submittedName>
        <fullName evidence="3">ABC transporter</fullName>
    </submittedName>
</protein>
<organism evidence="3 4">
    <name type="scientific">Pararobbsia silviterrae</name>
    <dbReference type="NCBI Taxonomy" id="1792498"/>
    <lineage>
        <taxon>Bacteria</taxon>
        <taxon>Pseudomonadati</taxon>
        <taxon>Pseudomonadota</taxon>
        <taxon>Betaproteobacteria</taxon>
        <taxon>Burkholderiales</taxon>
        <taxon>Burkholderiaceae</taxon>
        <taxon>Pararobbsia</taxon>
    </lineage>
</organism>
<comment type="caution">
    <text evidence="3">The sequence shown here is derived from an EMBL/GenBank/DDBJ whole genome shotgun (WGS) entry which is preliminary data.</text>
</comment>
<dbReference type="RefSeq" id="WP_121082863.1">
    <property type="nucleotide sequence ID" value="NZ_RBZU01000001.1"/>
</dbReference>
<dbReference type="OrthoDB" id="5568302at2"/>
<feature type="domain" description="ABC-type transport auxiliary lipoprotein component" evidence="2">
    <location>
        <begin position="49"/>
        <end position="200"/>
    </location>
</feature>
<dbReference type="PROSITE" id="PS51257">
    <property type="entry name" value="PROKAR_LIPOPROTEIN"/>
    <property type="match status" value="1"/>
</dbReference>
<evidence type="ECO:0000256" key="1">
    <source>
        <dbReference type="SAM" id="SignalP"/>
    </source>
</evidence>
<dbReference type="InterPro" id="IPR005586">
    <property type="entry name" value="ABC_trans_aux"/>
</dbReference>
<feature type="signal peptide" evidence="1">
    <location>
        <begin position="1"/>
        <end position="35"/>
    </location>
</feature>
<evidence type="ECO:0000259" key="2">
    <source>
        <dbReference type="Pfam" id="PF03886"/>
    </source>
</evidence>
<evidence type="ECO:0000313" key="4">
    <source>
        <dbReference type="Proteomes" id="UP000270342"/>
    </source>
</evidence>
<dbReference type="SUPFAM" id="SSF159594">
    <property type="entry name" value="XCC0632-like"/>
    <property type="match status" value="1"/>
</dbReference>
<keyword evidence="4" id="KW-1185">Reference proteome</keyword>